<keyword evidence="2" id="KW-0328">Glycosyltransferase</keyword>
<dbReference type="PANTHER" id="PTHR45947:SF3">
    <property type="entry name" value="SULFOQUINOVOSYL TRANSFERASE SQD2"/>
    <property type="match status" value="1"/>
</dbReference>
<dbReference type="Gene3D" id="3.40.50.2000">
    <property type="entry name" value="Glycogen Phosphorylase B"/>
    <property type="match status" value="2"/>
</dbReference>
<reference evidence="6 7" key="1">
    <citation type="submission" date="2019-03" db="EMBL/GenBank/DDBJ databases">
        <title>Glutamicibacter sp. LJH19 genome.</title>
        <authorList>
            <person name="Sinai Borker S."/>
            <person name="Kumar R."/>
        </authorList>
    </citation>
    <scope>NUCLEOTIDE SEQUENCE [LARGE SCALE GENOMIC DNA]</scope>
    <source>
        <strain evidence="6 7">LJH19</strain>
    </source>
</reference>
<evidence type="ECO:0000259" key="5">
    <source>
        <dbReference type="Pfam" id="PF13579"/>
    </source>
</evidence>
<feature type="domain" description="Glycosyl transferase family 1" evidence="4">
    <location>
        <begin position="394"/>
        <end position="564"/>
    </location>
</feature>
<comment type="caution">
    <text evidence="6">The sequence shown here is derived from an EMBL/GenBank/DDBJ whole genome shotgun (WGS) entry which is preliminary data.</text>
</comment>
<dbReference type="GO" id="GO:0016757">
    <property type="term" value="F:glycosyltransferase activity"/>
    <property type="evidence" value="ECO:0007669"/>
    <property type="project" value="UniProtKB-KW"/>
</dbReference>
<dbReference type="EMBL" id="SPDS01000001">
    <property type="protein sequence ID" value="TFH57452.1"/>
    <property type="molecule type" value="Genomic_DNA"/>
</dbReference>
<sequence length="591" mass="64840">MRTPRDRAELLNLKVIPNAINTGNLVLSNIADDPTYFALQVARRFKSKPVLRSLIITLGSDKSSVRLRAVSAMLKDDTSALLSACREWLSSDSNPSQSVFLANLCIASNEWELAEELLNRGIPSIAHVRAKARLLWSLGWMTDAIELLQQNRSGRQLRHYESELASFKGAEPCLSPLRTAGISTSATRSVLYVATNSLPHTGSGYAQRTHSILASLRDAGWGVKGLTRVNYPLNIGKLSVSEADVVSGIEYQRCLPFPAKHDFTGRIQQQAEDLLSRVLQEAPSVLHTTTDFSNALAVKSVAEATGIPWVYEVRGQLADTWLSTRPERSKDSERYRLFVEREAFVARHADHVFTLGDAMKRNLIDGGVDESKISILPNGIGEKFLEEPVPRVQARAQLDLDSDAFYVGTVSSLVPYEGLSTVVRAVAELAKQHKELRLLIVGDGTDRENLISLAKSLGIAARCVFPGRIPREQSHLYHAALNAFVVPRIDSAVTRSVTPLKPVEAMASNVPVLASDLPALQELITDGENGHLIAAGDVAAWAENIEKLILNPGIAERMGKSGREFVLANRTWEQNAHSVVQVYERVISKAP</sequence>
<feature type="domain" description="Glycosyltransferase subfamily 4-like N-terminal" evidence="5">
    <location>
        <begin position="203"/>
        <end position="379"/>
    </location>
</feature>
<dbReference type="InterPro" id="IPR028098">
    <property type="entry name" value="Glyco_trans_4-like_N"/>
</dbReference>
<dbReference type="InterPro" id="IPR050194">
    <property type="entry name" value="Glycosyltransferase_grp1"/>
</dbReference>
<evidence type="ECO:0000256" key="3">
    <source>
        <dbReference type="ARBA" id="ARBA00022679"/>
    </source>
</evidence>
<dbReference type="GO" id="GO:1901137">
    <property type="term" value="P:carbohydrate derivative biosynthetic process"/>
    <property type="evidence" value="ECO:0007669"/>
    <property type="project" value="UniProtKB-ARBA"/>
</dbReference>
<dbReference type="PANTHER" id="PTHR45947">
    <property type="entry name" value="SULFOQUINOVOSYL TRANSFERASE SQD2"/>
    <property type="match status" value="1"/>
</dbReference>
<organism evidence="6 7">
    <name type="scientific">Glutamicibacter arilaitensis</name>
    <dbReference type="NCBI Taxonomy" id="256701"/>
    <lineage>
        <taxon>Bacteria</taxon>
        <taxon>Bacillati</taxon>
        <taxon>Actinomycetota</taxon>
        <taxon>Actinomycetes</taxon>
        <taxon>Micrococcales</taxon>
        <taxon>Micrococcaceae</taxon>
        <taxon>Glutamicibacter</taxon>
    </lineage>
</organism>
<name>A0A4Y8U0A5_9MICC</name>
<protein>
    <recommendedName>
        <fullName evidence="1">D-inositol 3-phosphate glycosyltransferase</fullName>
    </recommendedName>
</protein>
<gene>
    <name evidence="6" type="ORF">EXY26_10875</name>
</gene>
<keyword evidence="3 6" id="KW-0808">Transferase</keyword>
<dbReference type="Pfam" id="PF13579">
    <property type="entry name" value="Glyco_trans_4_4"/>
    <property type="match status" value="1"/>
</dbReference>
<dbReference type="RefSeq" id="WP_134780370.1">
    <property type="nucleotide sequence ID" value="NZ_SPDS01000001.1"/>
</dbReference>
<dbReference type="Pfam" id="PF00534">
    <property type="entry name" value="Glycos_transf_1"/>
    <property type="match status" value="1"/>
</dbReference>
<evidence type="ECO:0000313" key="7">
    <source>
        <dbReference type="Proteomes" id="UP000297638"/>
    </source>
</evidence>
<dbReference type="CDD" id="cd03794">
    <property type="entry name" value="GT4_WbuB-like"/>
    <property type="match status" value="1"/>
</dbReference>
<evidence type="ECO:0000256" key="2">
    <source>
        <dbReference type="ARBA" id="ARBA00022676"/>
    </source>
</evidence>
<dbReference type="SUPFAM" id="SSF53756">
    <property type="entry name" value="UDP-Glycosyltransferase/glycogen phosphorylase"/>
    <property type="match status" value="1"/>
</dbReference>
<evidence type="ECO:0000256" key="1">
    <source>
        <dbReference type="ARBA" id="ARBA00021292"/>
    </source>
</evidence>
<evidence type="ECO:0000259" key="4">
    <source>
        <dbReference type="Pfam" id="PF00534"/>
    </source>
</evidence>
<dbReference type="AlphaFoldDB" id="A0A4Y8U0A5"/>
<evidence type="ECO:0000313" key="6">
    <source>
        <dbReference type="EMBL" id="TFH57452.1"/>
    </source>
</evidence>
<dbReference type="InterPro" id="IPR001296">
    <property type="entry name" value="Glyco_trans_1"/>
</dbReference>
<proteinExistence type="predicted"/>
<dbReference type="Proteomes" id="UP000297638">
    <property type="component" value="Unassembled WGS sequence"/>
</dbReference>
<accession>A0A4Y8U0A5</accession>